<gene>
    <name evidence="1" type="ORF">NZD86_07170</name>
</gene>
<dbReference type="RefSeq" id="WP_268045821.1">
    <property type="nucleotide sequence ID" value="NZ_CP104064.1"/>
</dbReference>
<protein>
    <submittedName>
        <fullName evidence="1">Uncharacterized protein</fullName>
    </submittedName>
</protein>
<dbReference type="EMBL" id="CP104064">
    <property type="protein sequence ID" value="WAH38255.1"/>
    <property type="molecule type" value="Genomic_DNA"/>
</dbReference>
<organism evidence="1 2">
    <name type="scientific">Alicyclobacillus dauci</name>
    <dbReference type="NCBI Taxonomy" id="1475485"/>
    <lineage>
        <taxon>Bacteria</taxon>
        <taxon>Bacillati</taxon>
        <taxon>Bacillota</taxon>
        <taxon>Bacilli</taxon>
        <taxon>Bacillales</taxon>
        <taxon>Alicyclobacillaceae</taxon>
        <taxon>Alicyclobacillus</taxon>
    </lineage>
</organism>
<evidence type="ECO:0000313" key="2">
    <source>
        <dbReference type="Proteomes" id="UP001164803"/>
    </source>
</evidence>
<name>A0ABY6Z893_9BACL</name>
<keyword evidence="2" id="KW-1185">Reference proteome</keyword>
<sequence>MSEEEKLQYAVLSAIGEMLVEKYAIGRLMAAHMAIDVYETFMTTLRTEAGRRECHCSSSHL</sequence>
<dbReference type="Proteomes" id="UP001164803">
    <property type="component" value="Chromosome"/>
</dbReference>
<evidence type="ECO:0000313" key="1">
    <source>
        <dbReference type="EMBL" id="WAH38255.1"/>
    </source>
</evidence>
<accession>A0ABY6Z893</accession>
<proteinExistence type="predicted"/>
<reference evidence="1" key="1">
    <citation type="submission" date="2022-08" db="EMBL/GenBank/DDBJ databases">
        <title>Alicyclobacillus dauci DSM2870, complete genome.</title>
        <authorList>
            <person name="Wang Q."/>
            <person name="Cai R."/>
            <person name="Wang Z."/>
        </authorList>
    </citation>
    <scope>NUCLEOTIDE SEQUENCE</scope>
    <source>
        <strain evidence="1">DSM 28700</strain>
    </source>
</reference>